<accession>A0A1D8RDR0</accession>
<reference evidence="1" key="1">
    <citation type="submission" date="2016-09" db="EMBL/GenBank/DDBJ databases">
        <title>The plastid genome of some eustigmatophyte algae harbours a bacteria-derived six-gene cluster for biosynthesis of a novel secondary metabolite.</title>
        <authorList>
            <person name="Yurchenko T."/>
            <person name="Sevcikova T."/>
            <person name="Strnad H."/>
            <person name="Butenko A."/>
            <person name="Elias M."/>
        </authorList>
    </citation>
    <scope>NUCLEOTIDE SEQUENCE</scope>
</reference>
<dbReference type="EMBL" id="KX839261">
    <property type="protein sequence ID" value="AOW70864.1"/>
    <property type="molecule type" value="Genomic_DNA"/>
</dbReference>
<keyword evidence="1" id="KW-0150">Chloroplast</keyword>
<gene>
    <name evidence="1" type="primary">clpN</name>
</gene>
<dbReference type="AlphaFoldDB" id="A0A1D8RDR0"/>
<keyword evidence="1" id="KW-0934">Plastid</keyword>
<organism evidence="1">
    <name type="scientific">Vischeria sp. CAUP Q 202</name>
    <dbReference type="NCBI Taxonomy" id="1805947"/>
    <lineage>
        <taxon>Eukaryota</taxon>
        <taxon>Sar</taxon>
        <taxon>Stramenopiles</taxon>
        <taxon>Ochrophyta</taxon>
        <taxon>Eustigmatophyceae</taxon>
        <taxon>Eustigmatales</taxon>
        <taxon>Chlorobotryaceae</taxon>
        <taxon>Vischeria</taxon>
    </lineage>
</organism>
<name>A0A1D8RDR0_9STRA</name>
<protein>
    <submittedName>
        <fullName evidence="1">N-domain of Clp Chaperone</fullName>
    </submittedName>
</protein>
<sequence length="154" mass="17621">MIAKKMVMSKNIKFLNKRLLSVQLKKALFYAFLEAKKNKTTIIDSQLLLYGILKVNSSLANKLIRQIYKSKSPSFNSIDNLVVKLKLNFHTKNKIISTQGVYPNFSKPVKQLLFFLLRSGGDPQTKVITSLHVLKYLLCQKNICILVKDGLRSF</sequence>
<geneLocation type="chloroplast" evidence="1"/>
<proteinExistence type="predicted"/>
<evidence type="ECO:0000313" key="1">
    <source>
        <dbReference type="EMBL" id="AOW70864.1"/>
    </source>
</evidence>